<evidence type="ECO:0000256" key="1">
    <source>
        <dbReference type="SAM" id="MobiDB-lite"/>
    </source>
</evidence>
<dbReference type="AlphaFoldDB" id="A0A5M3MDH6"/>
<protein>
    <submittedName>
        <fullName evidence="2">Uncharacterized protein</fullName>
    </submittedName>
</protein>
<keyword evidence="3" id="KW-1185">Reference proteome</keyword>
<dbReference type="Proteomes" id="UP000053558">
    <property type="component" value="Unassembled WGS sequence"/>
</dbReference>
<dbReference type="KEGG" id="cput:CONPUDRAFT_146148"/>
<sequence length="221" mass="24301">MHPRRSILPVLSPARDALGSGIIVVFVAARELRQVSGSDCKKGNPVATANKQIAIGFPSKVELLILQVAAWRVLRMFQRNRCCRGTYDKLSNVLQRWIQEQLQRGGAFFCIRHVHNTRASTPSVARPDLALLSGFSGSALNLGLQLSTVFAQHLCVRDETTFVGDQEVPSGRAGKPYRDLKAYSTELRRPTRRLPGASAPIDKDTFDLASSSQIGLTPHEP</sequence>
<gene>
    <name evidence="2" type="ORF">CONPUDRAFT_146148</name>
</gene>
<name>A0A5M3MDH6_CONPW</name>
<accession>A0A5M3MDH6</accession>
<dbReference type="GeneID" id="19202163"/>
<evidence type="ECO:0000313" key="3">
    <source>
        <dbReference type="Proteomes" id="UP000053558"/>
    </source>
</evidence>
<comment type="caution">
    <text evidence="2">The sequence shown here is derived from an EMBL/GenBank/DDBJ whole genome shotgun (WGS) entry which is preliminary data.</text>
</comment>
<organism evidence="2 3">
    <name type="scientific">Coniophora puteana (strain RWD-64-598)</name>
    <name type="common">Brown rot fungus</name>
    <dbReference type="NCBI Taxonomy" id="741705"/>
    <lineage>
        <taxon>Eukaryota</taxon>
        <taxon>Fungi</taxon>
        <taxon>Dikarya</taxon>
        <taxon>Basidiomycota</taxon>
        <taxon>Agaricomycotina</taxon>
        <taxon>Agaricomycetes</taxon>
        <taxon>Agaricomycetidae</taxon>
        <taxon>Boletales</taxon>
        <taxon>Coniophorineae</taxon>
        <taxon>Coniophoraceae</taxon>
        <taxon>Coniophora</taxon>
    </lineage>
</organism>
<evidence type="ECO:0000313" key="2">
    <source>
        <dbReference type="EMBL" id="EIW77036.1"/>
    </source>
</evidence>
<proteinExistence type="predicted"/>
<dbReference type="RefSeq" id="XP_007772491.1">
    <property type="nucleotide sequence ID" value="XM_007774301.1"/>
</dbReference>
<feature type="region of interest" description="Disordered" evidence="1">
    <location>
        <begin position="181"/>
        <end position="221"/>
    </location>
</feature>
<reference evidence="3" key="1">
    <citation type="journal article" date="2012" name="Science">
        <title>The Paleozoic origin of enzymatic lignin decomposition reconstructed from 31 fungal genomes.</title>
        <authorList>
            <person name="Floudas D."/>
            <person name="Binder M."/>
            <person name="Riley R."/>
            <person name="Barry K."/>
            <person name="Blanchette R.A."/>
            <person name="Henrissat B."/>
            <person name="Martinez A.T."/>
            <person name="Otillar R."/>
            <person name="Spatafora J.W."/>
            <person name="Yadav J.S."/>
            <person name="Aerts A."/>
            <person name="Benoit I."/>
            <person name="Boyd A."/>
            <person name="Carlson A."/>
            <person name="Copeland A."/>
            <person name="Coutinho P.M."/>
            <person name="de Vries R.P."/>
            <person name="Ferreira P."/>
            <person name="Findley K."/>
            <person name="Foster B."/>
            <person name="Gaskell J."/>
            <person name="Glotzer D."/>
            <person name="Gorecki P."/>
            <person name="Heitman J."/>
            <person name="Hesse C."/>
            <person name="Hori C."/>
            <person name="Igarashi K."/>
            <person name="Jurgens J.A."/>
            <person name="Kallen N."/>
            <person name="Kersten P."/>
            <person name="Kohler A."/>
            <person name="Kuees U."/>
            <person name="Kumar T.K.A."/>
            <person name="Kuo A."/>
            <person name="LaButti K."/>
            <person name="Larrondo L.F."/>
            <person name="Lindquist E."/>
            <person name="Ling A."/>
            <person name="Lombard V."/>
            <person name="Lucas S."/>
            <person name="Lundell T."/>
            <person name="Martin R."/>
            <person name="McLaughlin D.J."/>
            <person name="Morgenstern I."/>
            <person name="Morin E."/>
            <person name="Murat C."/>
            <person name="Nagy L.G."/>
            <person name="Nolan M."/>
            <person name="Ohm R.A."/>
            <person name="Patyshakuliyeva A."/>
            <person name="Rokas A."/>
            <person name="Ruiz-Duenas F.J."/>
            <person name="Sabat G."/>
            <person name="Salamov A."/>
            <person name="Samejima M."/>
            <person name="Schmutz J."/>
            <person name="Slot J.C."/>
            <person name="St John F."/>
            <person name="Stenlid J."/>
            <person name="Sun H."/>
            <person name="Sun S."/>
            <person name="Syed K."/>
            <person name="Tsang A."/>
            <person name="Wiebenga A."/>
            <person name="Young D."/>
            <person name="Pisabarro A."/>
            <person name="Eastwood D.C."/>
            <person name="Martin F."/>
            <person name="Cullen D."/>
            <person name="Grigoriev I.V."/>
            <person name="Hibbett D.S."/>
        </authorList>
    </citation>
    <scope>NUCLEOTIDE SEQUENCE [LARGE SCALE GENOMIC DNA]</scope>
    <source>
        <strain evidence="3">RWD-64-598 SS2</strain>
    </source>
</reference>
<dbReference type="EMBL" id="JH711584">
    <property type="protein sequence ID" value="EIW77036.1"/>
    <property type="molecule type" value="Genomic_DNA"/>
</dbReference>